<accession>A0A7Y6TWD6</accession>
<feature type="transmembrane region" description="Helical" evidence="1">
    <location>
        <begin position="6"/>
        <end position="26"/>
    </location>
</feature>
<sequence length="177" mass="19637">MTPIEIALVLLVVHGGLGAFDTFVNHEWREHLPQRTEAALELALHSARSWLFGISFAGLAWLEWHGAWGWVILGILVLEYVVTIADSVVEDRIRILAPVERTNHMLLAVNSGLYIAFVAWQVVTRWRHEPSALVPVRYPVLSWLLTACAAAVVVWAVRDALAALKLARRAAAPPRAA</sequence>
<proteinExistence type="predicted"/>
<keyword evidence="1" id="KW-1133">Transmembrane helix</keyword>
<evidence type="ECO:0000256" key="1">
    <source>
        <dbReference type="SAM" id="Phobius"/>
    </source>
</evidence>
<keyword evidence="1" id="KW-0812">Transmembrane</keyword>
<protein>
    <submittedName>
        <fullName evidence="2">Uncharacterized protein</fullName>
    </submittedName>
</protein>
<feature type="transmembrane region" description="Helical" evidence="1">
    <location>
        <begin position="67"/>
        <end position="85"/>
    </location>
</feature>
<gene>
    <name evidence="2" type="ORF">HQN59_09610</name>
</gene>
<dbReference type="AlphaFoldDB" id="A0A7Y6TWD6"/>
<dbReference type="Proteomes" id="UP000529637">
    <property type="component" value="Unassembled WGS sequence"/>
</dbReference>
<reference evidence="2 3" key="1">
    <citation type="submission" date="2020-06" db="EMBL/GenBank/DDBJ databases">
        <title>Schlegella sp. ID0723 isolated from air conditioner.</title>
        <authorList>
            <person name="Kim D.Y."/>
            <person name="Kim D.-U."/>
        </authorList>
    </citation>
    <scope>NUCLEOTIDE SEQUENCE [LARGE SCALE GENOMIC DNA]</scope>
    <source>
        <strain evidence="2 3">ID0723</strain>
    </source>
</reference>
<feature type="transmembrane region" description="Helical" evidence="1">
    <location>
        <begin position="143"/>
        <end position="161"/>
    </location>
</feature>
<dbReference type="EMBL" id="JABWMJ010000004">
    <property type="protein sequence ID" value="NUZ06019.1"/>
    <property type="molecule type" value="Genomic_DNA"/>
</dbReference>
<name>A0A7Y6TWD6_9BURK</name>
<keyword evidence="3" id="KW-1185">Reference proteome</keyword>
<organism evidence="2 3">
    <name type="scientific">Piscinibacter koreensis</name>
    <dbReference type="NCBI Taxonomy" id="2742824"/>
    <lineage>
        <taxon>Bacteria</taxon>
        <taxon>Pseudomonadati</taxon>
        <taxon>Pseudomonadota</taxon>
        <taxon>Betaproteobacteria</taxon>
        <taxon>Burkholderiales</taxon>
        <taxon>Sphaerotilaceae</taxon>
        <taxon>Piscinibacter</taxon>
    </lineage>
</organism>
<feature type="transmembrane region" description="Helical" evidence="1">
    <location>
        <begin position="105"/>
        <end position="123"/>
    </location>
</feature>
<evidence type="ECO:0000313" key="2">
    <source>
        <dbReference type="EMBL" id="NUZ06019.1"/>
    </source>
</evidence>
<dbReference type="RefSeq" id="WP_176068599.1">
    <property type="nucleotide sequence ID" value="NZ_JABWMJ010000004.1"/>
</dbReference>
<evidence type="ECO:0000313" key="3">
    <source>
        <dbReference type="Proteomes" id="UP000529637"/>
    </source>
</evidence>
<keyword evidence="1" id="KW-0472">Membrane</keyword>
<comment type="caution">
    <text evidence="2">The sequence shown here is derived from an EMBL/GenBank/DDBJ whole genome shotgun (WGS) entry which is preliminary data.</text>
</comment>